<dbReference type="InterPro" id="IPR022796">
    <property type="entry name" value="Chloroa_b-bind"/>
</dbReference>
<dbReference type="PANTHER" id="PTHR21649">
    <property type="entry name" value="CHLOROPHYLL A/B BINDING PROTEIN"/>
    <property type="match status" value="1"/>
</dbReference>
<feature type="binding site" evidence="10">
    <location>
        <position position="146"/>
    </location>
    <ligand>
        <name>chlorophyll a</name>
        <dbReference type="ChEBI" id="CHEBI:58416"/>
        <label>1</label>
    </ligand>
</feature>
<dbReference type="SUPFAM" id="SSF103511">
    <property type="entry name" value="Chlorophyll a-b binding protein"/>
    <property type="match status" value="1"/>
</dbReference>
<evidence type="ECO:0000256" key="6">
    <source>
        <dbReference type="ARBA" id="ARBA00022531"/>
    </source>
</evidence>
<keyword evidence="11" id="KW-0793">Thylakoid</keyword>
<evidence type="ECO:0000256" key="8">
    <source>
        <dbReference type="ARBA" id="ARBA00022946"/>
    </source>
</evidence>
<comment type="similarity">
    <text evidence="11">Belongs to the light-harvesting chlorophyll a/b-binding (LHC) protein family.</text>
</comment>
<evidence type="ECO:0000256" key="10">
    <source>
        <dbReference type="PIRSR" id="PIRSR601344-1"/>
    </source>
</evidence>
<evidence type="ECO:0000313" key="13">
    <source>
        <dbReference type="EMBL" id="RRT69536.1"/>
    </source>
</evidence>
<keyword evidence="8" id="KW-0809">Transit peptide</keyword>
<dbReference type="AlphaFoldDB" id="A0A426ZZZ5"/>
<evidence type="ECO:0000256" key="3">
    <source>
        <dbReference type="ARBA" id="ARBA00011769"/>
    </source>
</evidence>
<feature type="binding site" description="axial binding residue" evidence="10">
    <location>
        <position position="78"/>
    </location>
    <ligand>
        <name>chlorophyll b</name>
        <dbReference type="ChEBI" id="CHEBI:61721"/>
        <label>1</label>
    </ligand>
    <ligandPart>
        <name>Mg</name>
        <dbReference type="ChEBI" id="CHEBI:25107"/>
    </ligandPart>
</feature>
<comment type="caution">
    <text evidence="13">The sequence shown here is derived from an EMBL/GenBank/DDBJ whole genome shotgun (WGS) entry which is preliminary data.</text>
</comment>
<dbReference type="GO" id="GO:0009535">
    <property type="term" value="C:chloroplast thylakoid membrane"/>
    <property type="evidence" value="ECO:0007669"/>
    <property type="project" value="UniProtKB-SubCell"/>
</dbReference>
<protein>
    <recommendedName>
        <fullName evidence="11">Chlorophyll a-b binding protein, chloroplastic</fullName>
    </recommendedName>
</protein>
<dbReference type="GO" id="GO:0009765">
    <property type="term" value="P:photosynthesis, light harvesting"/>
    <property type="evidence" value="ECO:0007669"/>
    <property type="project" value="InterPro"/>
</dbReference>
<keyword evidence="6 11" id="KW-0602">Photosynthesis</keyword>
<comment type="subunit">
    <text evidence="3">The LHC complex consists of chlorophyll a-b binding proteins.</text>
</comment>
<feature type="compositionally biased region" description="Pro residues" evidence="12">
    <location>
        <begin position="240"/>
        <end position="254"/>
    </location>
</feature>
<organism evidence="13 14">
    <name type="scientific">Ensete ventricosum</name>
    <name type="common">Abyssinian banana</name>
    <name type="synonym">Musa ensete</name>
    <dbReference type="NCBI Taxonomy" id="4639"/>
    <lineage>
        <taxon>Eukaryota</taxon>
        <taxon>Viridiplantae</taxon>
        <taxon>Streptophyta</taxon>
        <taxon>Embryophyta</taxon>
        <taxon>Tracheophyta</taxon>
        <taxon>Spermatophyta</taxon>
        <taxon>Magnoliopsida</taxon>
        <taxon>Liliopsida</taxon>
        <taxon>Zingiberales</taxon>
        <taxon>Musaceae</taxon>
        <taxon>Ensete</taxon>
    </lineage>
</organism>
<feature type="binding site" evidence="10">
    <location>
        <position position="150"/>
    </location>
    <ligand>
        <name>chlorophyll a</name>
        <dbReference type="ChEBI" id="CHEBI:58416"/>
        <label>3</label>
    </ligand>
</feature>
<feature type="binding site" description="axial binding residue" evidence="10">
    <location>
        <position position="115"/>
    </location>
    <ligand>
        <name>chlorophyll b</name>
        <dbReference type="ChEBI" id="CHEBI:61721"/>
        <label>1</label>
    </ligand>
    <ligandPart>
        <name>Mg</name>
        <dbReference type="ChEBI" id="CHEBI:25107"/>
    </ligandPart>
</feature>
<keyword evidence="11" id="KW-0604">Photosystem II</keyword>
<dbReference type="InterPro" id="IPR001344">
    <property type="entry name" value="Chloro_AB-bd_pln"/>
</dbReference>
<keyword evidence="11" id="KW-0603">Photosystem I</keyword>
<dbReference type="GO" id="GO:0016168">
    <property type="term" value="F:chlorophyll binding"/>
    <property type="evidence" value="ECO:0007669"/>
    <property type="project" value="UniProtKB-KW"/>
</dbReference>
<feature type="binding site" evidence="10">
    <location>
        <position position="152"/>
    </location>
    <ligand>
        <name>chlorophyll a</name>
        <dbReference type="ChEBI" id="CHEBI:58416"/>
        <label>1</label>
    </ligand>
</feature>
<evidence type="ECO:0000313" key="14">
    <source>
        <dbReference type="Proteomes" id="UP000287651"/>
    </source>
</evidence>
<dbReference type="Pfam" id="PF00504">
    <property type="entry name" value="Chloroa_b-bind"/>
    <property type="match status" value="2"/>
</dbReference>
<sequence length="274" mass="30778">MAPPHTRVQPFSLPSRHPQLSPPFSNCIHSWPPFRRRRLRLSSQVEASCCFPGRRGARQVVMYQTMYRYQAYELIHARWAMLAAAGFIIPEAFTKFGEMSLQSSLRSSKHLVFFLSDFEDKLHPGGPFDPLDLANDPDQTALLKVKEIKNGRLAMLGFFLQANVTGEGPVENLTRHLSHPFGNNLLTVISGDAERAPTRRLPKSYHLNPRGLPCAAFQCEEASLLLRPKPRDLNLLRRSQPPPIGPSPARPSPPNRRSLLVPRASPRSLLRVAA</sequence>
<keyword evidence="4 10" id="KW-0148">Chlorophyll</keyword>
<feature type="region of interest" description="Disordered" evidence="12">
    <location>
        <begin position="231"/>
        <end position="274"/>
    </location>
</feature>
<gene>
    <name evidence="13" type="ORF">B296_00016587</name>
</gene>
<dbReference type="Gene3D" id="1.10.3460.10">
    <property type="entry name" value="Chlorophyll a/b binding protein domain"/>
    <property type="match status" value="2"/>
</dbReference>
<name>A0A426ZZZ5_ENSVE</name>
<evidence type="ECO:0000256" key="5">
    <source>
        <dbReference type="ARBA" id="ARBA00022528"/>
    </source>
</evidence>
<feature type="binding site" evidence="10">
    <location>
        <position position="76"/>
    </location>
    <ligand>
        <name>chlorophyll a</name>
        <dbReference type="ChEBI" id="CHEBI:58416"/>
        <label>1</label>
    </ligand>
</feature>
<comment type="subcellular location">
    <subcellularLocation>
        <location evidence="2 11">Plastid</location>
        <location evidence="2 11">Chloroplast thylakoid membrane</location>
    </subcellularLocation>
</comment>
<dbReference type="EMBL" id="AMZH03004311">
    <property type="protein sequence ID" value="RRT69536.1"/>
    <property type="molecule type" value="Genomic_DNA"/>
</dbReference>
<evidence type="ECO:0000256" key="7">
    <source>
        <dbReference type="ARBA" id="ARBA00022640"/>
    </source>
</evidence>
<evidence type="ECO:0000256" key="9">
    <source>
        <dbReference type="ARBA" id="ARBA00022991"/>
    </source>
</evidence>
<keyword evidence="9 11" id="KW-0157">Chromophore</keyword>
<keyword evidence="5 11" id="KW-0150">Chloroplast</keyword>
<evidence type="ECO:0000256" key="11">
    <source>
        <dbReference type="RuleBase" id="RU363080"/>
    </source>
</evidence>
<feature type="binding site" evidence="10">
    <location>
        <position position="147"/>
    </location>
    <ligand>
        <name>chlorophyll a</name>
        <dbReference type="ChEBI" id="CHEBI:58416"/>
        <label>1</label>
    </ligand>
</feature>
<dbReference type="GO" id="GO:0009523">
    <property type="term" value="C:photosystem II"/>
    <property type="evidence" value="ECO:0007669"/>
    <property type="project" value="UniProtKB-KW"/>
</dbReference>
<dbReference type="GO" id="GO:0009522">
    <property type="term" value="C:photosystem I"/>
    <property type="evidence" value="ECO:0007669"/>
    <property type="project" value="UniProtKB-KW"/>
</dbReference>
<evidence type="ECO:0000256" key="1">
    <source>
        <dbReference type="ARBA" id="ARBA00003803"/>
    </source>
</evidence>
<evidence type="ECO:0000256" key="4">
    <source>
        <dbReference type="ARBA" id="ARBA00022494"/>
    </source>
</evidence>
<evidence type="ECO:0000256" key="2">
    <source>
        <dbReference type="ARBA" id="ARBA00004334"/>
    </source>
</evidence>
<dbReference type="Proteomes" id="UP000287651">
    <property type="component" value="Unassembled WGS sequence"/>
</dbReference>
<proteinExistence type="inferred from homology"/>
<feature type="binding site" evidence="10">
    <location>
        <position position="161"/>
    </location>
    <ligand>
        <name>chlorophyll a</name>
        <dbReference type="ChEBI" id="CHEBI:58416"/>
        <label>1</label>
    </ligand>
</feature>
<feature type="binding site" evidence="10">
    <location>
        <position position="73"/>
    </location>
    <ligand>
        <name>chlorophyll a</name>
        <dbReference type="ChEBI" id="CHEBI:58416"/>
        <label>1</label>
    </ligand>
</feature>
<evidence type="ECO:0000256" key="12">
    <source>
        <dbReference type="SAM" id="MobiDB-lite"/>
    </source>
</evidence>
<feature type="binding site" description="axial binding residue" evidence="10">
    <location>
        <position position="176"/>
    </location>
    <ligand>
        <name>chlorophyll b</name>
        <dbReference type="ChEBI" id="CHEBI:61721"/>
        <label>3</label>
    </ligand>
    <ligandPart>
        <name>Mg</name>
        <dbReference type="ChEBI" id="CHEBI:25107"/>
    </ligandPart>
</feature>
<accession>A0A426ZZZ5</accession>
<reference evidence="13 14" key="1">
    <citation type="journal article" date="2014" name="Agronomy (Basel)">
        <title>A Draft Genome Sequence for Ensete ventricosum, the Drought-Tolerant Tree Against Hunger.</title>
        <authorList>
            <person name="Harrison J."/>
            <person name="Moore K.A."/>
            <person name="Paszkiewicz K."/>
            <person name="Jones T."/>
            <person name="Grant M."/>
            <person name="Ambacheew D."/>
            <person name="Muzemil S."/>
            <person name="Studholme D.J."/>
        </authorList>
    </citation>
    <scope>NUCLEOTIDE SEQUENCE [LARGE SCALE GENOMIC DNA]</scope>
</reference>
<keyword evidence="7 11" id="KW-0934">Plastid</keyword>
<comment type="function">
    <text evidence="1 11">The light-harvesting complex (LHC) functions as a light receptor, it captures and delivers excitation energy to photosystems with which it is closely associated.</text>
</comment>